<name>A0A0K9PBL4_ZOSMR</name>
<sequence length="519" mass="58721">MMGMLKCQLRSSAIVHLQGQEPIILNSLLGYVGESDAGLLVGFREQRFRERASARERWVSSWNEELTLAMKEILDGSIDIEELNRTMQILECAFERFSRGKNFFGGENMNYIDISLGSMLGFTMTTENKLMDFKFLDVEKTPFLFRWAEHFRAEDLIKGIIIADIDDNIVKMKENEEYCDAMKLVFCTTLPKILKFAIELNIFDVIVNAGVGKFLSTKEIADELNIGNPDGPIILDRILRYLVSHRIFTYKLRRSDDGSTISRLYGASPVCCYFVKDEHGVSLAQNLLFTQNEIMMECWNYLDDTVNNGGTSFKNAHGIEFFEYASKDLMFNKDFNNFMYNHSMITLKKILNSYTGFDGLKTLVDVGGGVGITLKTIISKHPTIKGINFDLPHVIANAPIIQGVNHVIGNMFENIPSGDAILLKSILHNWSDEQCVMLLKKCWETLGEKGKVVVIEGIIPIAPYVSSPIFEFDITMLILCEGGKERTEIEFSMLAKKAGFSSLKIPLTIGYISVMEFNK</sequence>
<dbReference type="EMBL" id="LFYR01001027">
    <property type="protein sequence ID" value="KMZ65617.1"/>
    <property type="molecule type" value="Genomic_DNA"/>
</dbReference>
<organism evidence="6 7">
    <name type="scientific">Zostera marina</name>
    <name type="common">Eelgrass</name>
    <dbReference type="NCBI Taxonomy" id="29655"/>
    <lineage>
        <taxon>Eukaryota</taxon>
        <taxon>Viridiplantae</taxon>
        <taxon>Streptophyta</taxon>
        <taxon>Embryophyta</taxon>
        <taxon>Tracheophyta</taxon>
        <taxon>Spermatophyta</taxon>
        <taxon>Magnoliopsida</taxon>
        <taxon>Liliopsida</taxon>
        <taxon>Zosteraceae</taxon>
        <taxon>Zostera</taxon>
    </lineage>
</organism>
<evidence type="ECO:0000256" key="2">
    <source>
        <dbReference type="ARBA" id="ARBA00022679"/>
    </source>
</evidence>
<gene>
    <name evidence="6" type="ORF">ZOSMA_317G00340</name>
</gene>
<dbReference type="Gene3D" id="3.40.50.150">
    <property type="entry name" value="Vaccinia Virus protein VP39"/>
    <property type="match status" value="1"/>
</dbReference>
<dbReference type="Proteomes" id="UP000036987">
    <property type="component" value="Unassembled WGS sequence"/>
</dbReference>
<keyword evidence="2 6" id="KW-0808">Transferase</keyword>
<dbReference type="Gene3D" id="1.20.1050.10">
    <property type="match status" value="1"/>
</dbReference>
<dbReference type="OrthoDB" id="4951845at2759"/>
<dbReference type="InterPro" id="IPR012967">
    <property type="entry name" value="COMT_dimerisation"/>
</dbReference>
<dbReference type="InterPro" id="IPR036282">
    <property type="entry name" value="Glutathione-S-Trfase_C_sf"/>
</dbReference>
<dbReference type="PROSITE" id="PS51683">
    <property type="entry name" value="SAM_OMT_II"/>
    <property type="match status" value="1"/>
</dbReference>
<keyword evidence="7" id="KW-1185">Reference proteome</keyword>
<feature type="domain" description="O-methyltransferase C-terminal" evidence="4">
    <location>
        <begin position="299"/>
        <end position="501"/>
    </location>
</feature>
<dbReference type="InterPro" id="IPR016461">
    <property type="entry name" value="COMT-like"/>
</dbReference>
<dbReference type="InterPro" id="IPR036388">
    <property type="entry name" value="WH-like_DNA-bd_sf"/>
</dbReference>
<dbReference type="OMA" id="MEMANAT"/>
<evidence type="ECO:0000259" key="5">
    <source>
        <dbReference type="Pfam" id="PF08100"/>
    </source>
</evidence>
<proteinExistence type="predicted"/>
<dbReference type="GO" id="GO:0032259">
    <property type="term" value="P:methylation"/>
    <property type="evidence" value="ECO:0000318"/>
    <property type="project" value="GO_Central"/>
</dbReference>
<evidence type="ECO:0000313" key="6">
    <source>
        <dbReference type="EMBL" id="KMZ65617.1"/>
    </source>
</evidence>
<dbReference type="GO" id="GO:0008171">
    <property type="term" value="F:O-methyltransferase activity"/>
    <property type="evidence" value="ECO:0000318"/>
    <property type="project" value="GO_Central"/>
</dbReference>
<dbReference type="FunFam" id="1.10.10.10:FF:000357">
    <property type="entry name" value="Caffeic acid 3-O-methyltransferase"/>
    <property type="match status" value="1"/>
</dbReference>
<dbReference type="STRING" id="29655.A0A0K9PBL4"/>
<reference evidence="7" key="1">
    <citation type="journal article" date="2016" name="Nature">
        <title>The genome of the seagrass Zostera marina reveals angiosperm adaptation to the sea.</title>
        <authorList>
            <person name="Olsen J.L."/>
            <person name="Rouze P."/>
            <person name="Verhelst B."/>
            <person name="Lin Y.-C."/>
            <person name="Bayer T."/>
            <person name="Collen J."/>
            <person name="Dattolo E."/>
            <person name="De Paoli E."/>
            <person name="Dittami S."/>
            <person name="Maumus F."/>
            <person name="Michel G."/>
            <person name="Kersting A."/>
            <person name="Lauritano C."/>
            <person name="Lohaus R."/>
            <person name="Toepel M."/>
            <person name="Tonon T."/>
            <person name="Vanneste K."/>
            <person name="Amirebrahimi M."/>
            <person name="Brakel J."/>
            <person name="Bostroem C."/>
            <person name="Chovatia M."/>
            <person name="Grimwood J."/>
            <person name="Jenkins J.W."/>
            <person name="Jueterbock A."/>
            <person name="Mraz A."/>
            <person name="Stam W.T."/>
            <person name="Tice H."/>
            <person name="Bornberg-Bauer E."/>
            <person name="Green P.J."/>
            <person name="Pearson G.A."/>
            <person name="Procaccini G."/>
            <person name="Duarte C.M."/>
            <person name="Schmutz J."/>
            <person name="Reusch T.B.H."/>
            <person name="Van de Peer Y."/>
        </authorList>
    </citation>
    <scope>NUCLEOTIDE SEQUENCE [LARGE SCALE GENOMIC DNA]</scope>
    <source>
        <strain evidence="7">cv. Finnish</strain>
    </source>
</reference>
<dbReference type="AlphaFoldDB" id="A0A0K9PBL4"/>
<protein>
    <submittedName>
        <fullName evidence="6">Glutathione S-transferase-O-methyltransferase fusion protein 15</fullName>
    </submittedName>
</protein>
<comment type="caution">
    <text evidence="6">The sequence shown here is derived from an EMBL/GenBank/DDBJ whole genome shotgun (WGS) entry which is preliminary data.</text>
</comment>
<dbReference type="PANTHER" id="PTHR11746">
    <property type="entry name" value="O-METHYLTRANSFERASE"/>
    <property type="match status" value="1"/>
</dbReference>
<dbReference type="SUPFAM" id="SSF46785">
    <property type="entry name" value="Winged helix' DNA-binding domain"/>
    <property type="match status" value="1"/>
</dbReference>
<evidence type="ECO:0000256" key="1">
    <source>
        <dbReference type="ARBA" id="ARBA00022603"/>
    </source>
</evidence>
<dbReference type="InterPro" id="IPR029063">
    <property type="entry name" value="SAM-dependent_MTases_sf"/>
</dbReference>
<evidence type="ECO:0000259" key="4">
    <source>
        <dbReference type="Pfam" id="PF00891"/>
    </source>
</evidence>
<evidence type="ECO:0000256" key="3">
    <source>
        <dbReference type="ARBA" id="ARBA00022691"/>
    </source>
</evidence>
<dbReference type="GO" id="GO:0008757">
    <property type="term" value="F:S-adenosylmethionine-dependent methyltransferase activity"/>
    <property type="evidence" value="ECO:0000318"/>
    <property type="project" value="GO_Central"/>
</dbReference>
<feature type="domain" description="O-methyltransferase dimerisation" evidence="5">
    <location>
        <begin position="182"/>
        <end position="277"/>
    </location>
</feature>
<dbReference type="InterPro" id="IPR001077">
    <property type="entry name" value="COMT_C"/>
</dbReference>
<keyword evidence="1 6" id="KW-0489">Methyltransferase</keyword>
<evidence type="ECO:0000313" key="7">
    <source>
        <dbReference type="Proteomes" id="UP000036987"/>
    </source>
</evidence>
<dbReference type="SUPFAM" id="SSF47616">
    <property type="entry name" value="GST C-terminal domain-like"/>
    <property type="match status" value="1"/>
</dbReference>
<accession>A0A0K9PBL4</accession>
<dbReference type="InterPro" id="IPR036390">
    <property type="entry name" value="WH_DNA-bd_sf"/>
</dbReference>
<dbReference type="Pfam" id="PF08100">
    <property type="entry name" value="Dimerisation"/>
    <property type="match status" value="1"/>
</dbReference>
<keyword evidence="3" id="KW-0949">S-adenosyl-L-methionine</keyword>
<dbReference type="Pfam" id="PF00891">
    <property type="entry name" value="Methyltransf_2"/>
    <property type="match status" value="1"/>
</dbReference>
<dbReference type="GO" id="GO:0046983">
    <property type="term" value="F:protein dimerization activity"/>
    <property type="evidence" value="ECO:0007669"/>
    <property type="project" value="InterPro"/>
</dbReference>
<dbReference type="SUPFAM" id="SSF53335">
    <property type="entry name" value="S-adenosyl-L-methionine-dependent methyltransferases"/>
    <property type="match status" value="1"/>
</dbReference>
<dbReference type="Gene3D" id="1.10.10.10">
    <property type="entry name" value="Winged helix-like DNA-binding domain superfamily/Winged helix DNA-binding domain"/>
    <property type="match status" value="1"/>
</dbReference>